<dbReference type="PANTHER" id="PTHR43065:SF16">
    <property type="entry name" value="SENSORY HISTIDINE KINASE_PHOSPHATASE NTRB"/>
    <property type="match status" value="1"/>
</dbReference>
<dbReference type="SUPFAM" id="SSF55874">
    <property type="entry name" value="ATPase domain of HSP90 chaperone/DNA topoisomerase II/histidine kinase"/>
    <property type="match status" value="1"/>
</dbReference>
<evidence type="ECO:0000256" key="1">
    <source>
        <dbReference type="ARBA" id="ARBA00022553"/>
    </source>
</evidence>
<dbReference type="InterPro" id="IPR003661">
    <property type="entry name" value="HisK_dim/P_dom"/>
</dbReference>
<dbReference type="PRINTS" id="PR00344">
    <property type="entry name" value="BCTRLSENSOR"/>
</dbReference>
<organism evidence="14">
    <name type="scientific">hydrothermal vent metagenome</name>
    <dbReference type="NCBI Taxonomy" id="652676"/>
    <lineage>
        <taxon>unclassified sequences</taxon>
        <taxon>metagenomes</taxon>
        <taxon>ecological metagenomes</taxon>
    </lineage>
</organism>
<keyword evidence="6" id="KW-0067">ATP-binding</keyword>
<dbReference type="InterPro" id="IPR003594">
    <property type="entry name" value="HATPase_dom"/>
</dbReference>
<accession>A0A3B0XJJ6</accession>
<protein>
    <recommendedName>
        <fullName evidence="10">Sensory histidine kinase/phosphatase NtrB</fullName>
    </recommendedName>
    <alternativeName>
        <fullName evidence="11">Nitrogen regulation protein NR(II)</fullName>
    </alternativeName>
    <alternativeName>
        <fullName evidence="12">Nitrogen regulator II</fullName>
    </alternativeName>
</protein>
<evidence type="ECO:0000256" key="5">
    <source>
        <dbReference type="ARBA" id="ARBA00022801"/>
    </source>
</evidence>
<evidence type="ECO:0000256" key="11">
    <source>
        <dbReference type="ARBA" id="ARBA00042313"/>
    </source>
</evidence>
<dbReference type="PROSITE" id="PS50109">
    <property type="entry name" value="HIS_KIN"/>
    <property type="match status" value="1"/>
</dbReference>
<dbReference type="Gene3D" id="3.30.450.20">
    <property type="entry name" value="PAS domain"/>
    <property type="match status" value="1"/>
</dbReference>
<dbReference type="SMART" id="SM00388">
    <property type="entry name" value="HisKA"/>
    <property type="match status" value="1"/>
</dbReference>
<reference evidence="14" key="1">
    <citation type="submission" date="2018-06" db="EMBL/GenBank/DDBJ databases">
        <authorList>
            <person name="Zhirakovskaya E."/>
        </authorList>
    </citation>
    <scope>NUCLEOTIDE SEQUENCE</scope>
</reference>
<evidence type="ECO:0000256" key="10">
    <source>
        <dbReference type="ARBA" id="ARBA00039567"/>
    </source>
</evidence>
<keyword evidence="3" id="KW-0547">Nucleotide-binding</keyword>
<dbReference type="SMART" id="SM00091">
    <property type="entry name" value="PAS"/>
    <property type="match status" value="1"/>
</dbReference>
<dbReference type="GO" id="GO:0000155">
    <property type="term" value="F:phosphorelay sensor kinase activity"/>
    <property type="evidence" value="ECO:0007669"/>
    <property type="project" value="InterPro"/>
</dbReference>
<sequence>MGEQDLSSPGYQQTILDNLSTAVILLNTDLRIDYINPASENLFQISSRQANGAMLDKIMLADKAFMSRLENALTDIHPISEYEARLKLPAGREIIIDYTLNPLLLADQKIHLMLEISHMDRHIRIAREKQQLSEQSVTRNLIRGMAHEIKNPLGGLRGAAQLLERELPNDELKEYTQIIIGEADRLQSLVNRILGPNNIPKKRNINIHQVLEHVRQLIQVELPEHATVRFKLDYDPSLPEIMADPDMLIQAILNITRNAVFALNGNGLVTFKTRPLRHFTIGERHHRLVLKTDIIDNGATGIPEDLQPHIFFPMVSGRAQGTGLGLSIAQSLINQHDGLIKMNSQPGATVFTLYLPFSNIPEKRPGNRLAKLNGDTP</sequence>
<keyword evidence="7" id="KW-0902">Two-component regulatory system</keyword>
<proteinExistence type="predicted"/>
<dbReference type="Pfam" id="PF00512">
    <property type="entry name" value="HisKA"/>
    <property type="match status" value="1"/>
</dbReference>
<evidence type="ECO:0000256" key="4">
    <source>
        <dbReference type="ARBA" id="ARBA00022777"/>
    </source>
</evidence>
<dbReference type="Pfam" id="PF02518">
    <property type="entry name" value="HATPase_c"/>
    <property type="match status" value="1"/>
</dbReference>
<evidence type="ECO:0000256" key="8">
    <source>
        <dbReference type="ARBA" id="ARBA00023231"/>
    </source>
</evidence>
<dbReference type="InterPro" id="IPR005467">
    <property type="entry name" value="His_kinase_dom"/>
</dbReference>
<evidence type="ECO:0000256" key="2">
    <source>
        <dbReference type="ARBA" id="ARBA00022679"/>
    </source>
</evidence>
<dbReference type="Gene3D" id="3.30.565.10">
    <property type="entry name" value="Histidine kinase-like ATPase, C-terminal domain"/>
    <property type="match status" value="1"/>
</dbReference>
<comment type="function">
    <text evidence="9">Member of the two-component regulatory system NtrB/NtrC, which controls expression of the nitrogen-regulated (ntr) genes in response to nitrogen limitation. Under conditions of nitrogen limitation, NtrB autophosphorylates and transfers the phosphoryl group to NtrC. In the presence of nitrogen, acts as a phosphatase that dephosphorylates and inactivates NtrC.</text>
</comment>
<keyword evidence="8" id="KW-0535">Nitrogen fixation</keyword>
<dbReference type="InterPro" id="IPR036097">
    <property type="entry name" value="HisK_dim/P_sf"/>
</dbReference>
<dbReference type="InterPro" id="IPR035965">
    <property type="entry name" value="PAS-like_dom_sf"/>
</dbReference>
<dbReference type="AlphaFoldDB" id="A0A3B0XJJ6"/>
<dbReference type="SUPFAM" id="SSF47384">
    <property type="entry name" value="Homodimeric domain of signal transducing histidine kinase"/>
    <property type="match status" value="1"/>
</dbReference>
<evidence type="ECO:0000259" key="13">
    <source>
        <dbReference type="PROSITE" id="PS50109"/>
    </source>
</evidence>
<dbReference type="GO" id="GO:0005524">
    <property type="term" value="F:ATP binding"/>
    <property type="evidence" value="ECO:0007669"/>
    <property type="project" value="UniProtKB-KW"/>
</dbReference>
<evidence type="ECO:0000256" key="7">
    <source>
        <dbReference type="ARBA" id="ARBA00023012"/>
    </source>
</evidence>
<dbReference type="SMART" id="SM00387">
    <property type="entry name" value="HATPase_c"/>
    <property type="match status" value="1"/>
</dbReference>
<evidence type="ECO:0000256" key="6">
    <source>
        <dbReference type="ARBA" id="ARBA00022840"/>
    </source>
</evidence>
<dbReference type="GO" id="GO:0006355">
    <property type="term" value="P:regulation of DNA-templated transcription"/>
    <property type="evidence" value="ECO:0007669"/>
    <property type="project" value="InterPro"/>
</dbReference>
<dbReference type="Gene3D" id="1.10.287.130">
    <property type="match status" value="1"/>
</dbReference>
<evidence type="ECO:0000313" key="14">
    <source>
        <dbReference type="EMBL" id="VAW63297.1"/>
    </source>
</evidence>
<evidence type="ECO:0000256" key="12">
    <source>
        <dbReference type="ARBA" id="ARBA00043094"/>
    </source>
</evidence>
<feature type="domain" description="Histidine kinase" evidence="13">
    <location>
        <begin position="144"/>
        <end position="359"/>
    </location>
</feature>
<evidence type="ECO:0000256" key="3">
    <source>
        <dbReference type="ARBA" id="ARBA00022741"/>
    </source>
</evidence>
<dbReference type="InterPro" id="IPR004358">
    <property type="entry name" value="Sig_transdc_His_kin-like_C"/>
</dbReference>
<dbReference type="CDD" id="cd00082">
    <property type="entry name" value="HisKA"/>
    <property type="match status" value="1"/>
</dbReference>
<gene>
    <name evidence="14" type="ORF">MNBD_GAMMA09-524</name>
</gene>
<name>A0A3B0XJJ6_9ZZZZ</name>
<dbReference type="EMBL" id="UOFI01000040">
    <property type="protein sequence ID" value="VAW63297.1"/>
    <property type="molecule type" value="Genomic_DNA"/>
</dbReference>
<dbReference type="Pfam" id="PF00989">
    <property type="entry name" value="PAS"/>
    <property type="match status" value="1"/>
</dbReference>
<keyword evidence="4" id="KW-0418">Kinase</keyword>
<dbReference type="InterPro" id="IPR013767">
    <property type="entry name" value="PAS_fold"/>
</dbReference>
<dbReference type="InterPro" id="IPR036890">
    <property type="entry name" value="HATPase_C_sf"/>
</dbReference>
<dbReference type="NCBIfam" id="NF008293">
    <property type="entry name" value="PRK11073.1"/>
    <property type="match status" value="1"/>
</dbReference>
<keyword evidence="5" id="KW-0378">Hydrolase</keyword>
<keyword evidence="2 14" id="KW-0808">Transferase</keyword>
<dbReference type="PANTHER" id="PTHR43065">
    <property type="entry name" value="SENSOR HISTIDINE KINASE"/>
    <property type="match status" value="1"/>
</dbReference>
<evidence type="ECO:0000256" key="9">
    <source>
        <dbReference type="ARBA" id="ARBA00037696"/>
    </source>
</evidence>
<dbReference type="SUPFAM" id="SSF55785">
    <property type="entry name" value="PYP-like sensor domain (PAS domain)"/>
    <property type="match status" value="1"/>
</dbReference>
<keyword evidence="1" id="KW-0597">Phosphoprotein</keyword>
<dbReference type="GO" id="GO:0016787">
    <property type="term" value="F:hydrolase activity"/>
    <property type="evidence" value="ECO:0007669"/>
    <property type="project" value="UniProtKB-KW"/>
</dbReference>
<dbReference type="InterPro" id="IPR000014">
    <property type="entry name" value="PAS"/>
</dbReference>